<evidence type="ECO:0000313" key="1">
    <source>
        <dbReference type="EMBL" id="KND99286.1"/>
    </source>
</evidence>
<organism evidence="1 2">
    <name type="scientific">Candidozyma auris</name>
    <name type="common">Yeast</name>
    <name type="synonym">Candida auris</name>
    <dbReference type="NCBI Taxonomy" id="498019"/>
    <lineage>
        <taxon>Eukaryota</taxon>
        <taxon>Fungi</taxon>
        <taxon>Dikarya</taxon>
        <taxon>Ascomycota</taxon>
        <taxon>Saccharomycotina</taxon>
        <taxon>Pichiomycetes</taxon>
        <taxon>Metschnikowiaceae</taxon>
        <taxon>Candidozyma</taxon>
    </lineage>
</organism>
<accession>A0A0L0NYN2</accession>
<reference evidence="2" key="1">
    <citation type="journal article" date="2015" name="BMC Genomics">
        <title>Draft genome of a commonly misdiagnosed multidrug resistant pathogen Candida auris.</title>
        <authorList>
            <person name="Chatterjee S."/>
            <person name="Alampalli S.V."/>
            <person name="Nageshan R.K."/>
            <person name="Chettiar S.T."/>
            <person name="Joshi S."/>
            <person name="Tatu U.S."/>
        </authorList>
    </citation>
    <scope>NUCLEOTIDE SEQUENCE [LARGE SCALE GENOMIC DNA]</scope>
    <source>
        <strain evidence="2">6684</strain>
    </source>
</reference>
<sequence length="75" mass="8620">MDMVLTTLNVSCLDLQRTIGERSACFKKIHRNPRGVLLLKKKNLQTQMVGNNSERAIVCIFLEMWELNKGGTERK</sequence>
<name>A0A0L0NYN2_CANAR</name>
<dbReference type="Proteomes" id="UP000037122">
    <property type="component" value="Unassembled WGS sequence"/>
</dbReference>
<dbReference type="EMBL" id="LGST01000025">
    <property type="protein sequence ID" value="KND99286.1"/>
    <property type="molecule type" value="Genomic_DNA"/>
</dbReference>
<evidence type="ECO:0000313" key="2">
    <source>
        <dbReference type="Proteomes" id="UP000037122"/>
    </source>
</evidence>
<comment type="caution">
    <text evidence="1">The sequence shown here is derived from an EMBL/GenBank/DDBJ whole genome shotgun (WGS) entry which is preliminary data.</text>
</comment>
<proteinExistence type="predicted"/>
<dbReference type="AlphaFoldDB" id="A0A0L0NYN2"/>
<dbReference type="VEuPathDB" id="FungiDB:QG37_03831"/>
<gene>
    <name evidence="1" type="ORF">QG37_03831</name>
</gene>
<protein>
    <submittedName>
        <fullName evidence="1">Uncharacterized protein</fullName>
    </submittedName>
</protein>